<evidence type="ECO:0000259" key="3">
    <source>
        <dbReference type="Pfam" id="PF13952"/>
    </source>
</evidence>
<evidence type="ECO:0000256" key="1">
    <source>
        <dbReference type="SAM" id="Coils"/>
    </source>
</evidence>
<dbReference type="EMBL" id="OIVN01001844">
    <property type="protein sequence ID" value="SPC98193.1"/>
    <property type="molecule type" value="Genomic_DNA"/>
</dbReference>
<feature type="domain" description="DUF4216" evidence="3">
    <location>
        <begin position="552"/>
        <end position="625"/>
    </location>
</feature>
<dbReference type="Pfam" id="PF13960">
    <property type="entry name" value="DUF4218"/>
    <property type="match status" value="1"/>
</dbReference>
<feature type="region of interest" description="Disordered" evidence="2">
    <location>
        <begin position="891"/>
        <end position="925"/>
    </location>
</feature>
<dbReference type="AlphaFoldDB" id="A0A2N9GF46"/>
<dbReference type="InterPro" id="IPR025312">
    <property type="entry name" value="DUF4216"/>
</dbReference>
<dbReference type="Pfam" id="PF03004">
    <property type="entry name" value="Transposase_24"/>
    <property type="match status" value="1"/>
</dbReference>
<evidence type="ECO:0000313" key="6">
    <source>
        <dbReference type="EMBL" id="SPC98193.1"/>
    </source>
</evidence>
<protein>
    <recommendedName>
        <fullName evidence="7">Transposase-associated domain-containing protein</fullName>
    </recommendedName>
</protein>
<dbReference type="InterPro" id="IPR004252">
    <property type="entry name" value="Probable_transposase_24"/>
</dbReference>
<dbReference type="PANTHER" id="PTHR48258:SF7">
    <property type="entry name" value="DUF4216 DOMAIN-CONTAINING PROTEIN"/>
    <property type="match status" value="1"/>
</dbReference>
<feature type="coiled-coil region" evidence="1">
    <location>
        <begin position="1007"/>
        <end position="1058"/>
    </location>
</feature>
<feature type="compositionally biased region" description="Basic and acidic residues" evidence="2">
    <location>
        <begin position="891"/>
        <end position="904"/>
    </location>
</feature>
<feature type="domain" description="DUF4218" evidence="4">
    <location>
        <begin position="361"/>
        <end position="413"/>
    </location>
</feature>
<dbReference type="Pfam" id="PF13952">
    <property type="entry name" value="DUF4216"/>
    <property type="match status" value="1"/>
</dbReference>
<organism evidence="6">
    <name type="scientific">Fagus sylvatica</name>
    <name type="common">Beechnut</name>
    <dbReference type="NCBI Taxonomy" id="28930"/>
    <lineage>
        <taxon>Eukaryota</taxon>
        <taxon>Viridiplantae</taxon>
        <taxon>Streptophyta</taxon>
        <taxon>Embryophyta</taxon>
        <taxon>Tracheophyta</taxon>
        <taxon>Spermatophyta</taxon>
        <taxon>Magnoliopsida</taxon>
        <taxon>eudicotyledons</taxon>
        <taxon>Gunneridae</taxon>
        <taxon>Pentapetalae</taxon>
        <taxon>rosids</taxon>
        <taxon>fabids</taxon>
        <taxon>Fagales</taxon>
        <taxon>Fagaceae</taxon>
        <taxon>Fagus</taxon>
    </lineage>
</organism>
<evidence type="ECO:0000259" key="4">
    <source>
        <dbReference type="Pfam" id="PF13960"/>
    </source>
</evidence>
<proteinExistence type="predicted"/>
<reference evidence="6" key="1">
    <citation type="submission" date="2018-02" db="EMBL/GenBank/DDBJ databases">
        <authorList>
            <person name="Cohen D.B."/>
            <person name="Kent A.D."/>
        </authorList>
    </citation>
    <scope>NUCLEOTIDE SEQUENCE</scope>
</reference>
<name>A0A2N9GF46_FAGSY</name>
<evidence type="ECO:0008006" key="7">
    <source>
        <dbReference type="Google" id="ProtNLM"/>
    </source>
</evidence>
<gene>
    <name evidence="6" type="ORF">FSB_LOCUS26075</name>
</gene>
<sequence>MSIDKNWMFIKDRWQQEWQLGMKVFLDMAFEKVAVANTIRCPCRRCLNMIHKTRNEVALDLVKFGMDQNYKKWTHHGEEWVNESSNDNSEGVDNESDQERCDDASAYEMINNMIRGENLGNDTVGGADDLNMQDCEEPNDNADRFFRVLRDAEQKLYPNCKKLTKLSFLVRLFQMKCLYGWSNKSVEGLLEFFKLALPDGHLVPDSLYSAKKVIRDLGLEYEKIDACVNDCVLYRNEYADLEQCPICMESRWKSVHNNVVNESDETTIGKEKKNKKVPNKILRYFPLTPRLQRLFMTKHVASDMRWHKEGRVNDGVLRHPADSMAWKRLDELHPWFASNSRNVRLGLASDGFNPFGVMSTSHTKVAGPVQYRWMYPIERYLRTLKGYVRNKAHPEGSIAEGYISEECMTFCSWRNYVVKYLTKSELHVAHHYILTNCEEIAPWVDEHIEELTTTNPRNVEQRHKEQFSKWFQSRITQLYNSRDERVNDQILWLARGPDPRARVYARYIMNGFLFRTKEAEQTLKTQNSGVVVKGDERTSCIDWFGVIQKIIALDYLGSQEVVLFKCDWFEVPPPGRNQSRGYKKDEYGFISVDITRLQYKDDPFILGIQAEQVYYAKDVKNQNWCSVIKMKPRNLFAMPNREQEVEDESNTYDNEPYQLSEIPIIQHDVDGNEESSQDMIGWCRGDMEGLRIDVNVVEGVNLEDDNVFENSDTDEEDDMSIDDEFVGACLDNDEDDDEFLCLYFGWHHHLSDVHEMYPLCPLAHCHFNDKGCHHGQAWFHPKYNLSHHHLNHQGNHPHYNLHAHFPHMLVVQGPSHQERWRLVDDDYARTKILRIAQERYRGWKSTLSATFKAYKDDHKKLLQNRPEELDPEEWEGMIKYFKTDDFQDISDRNAENRGQRESIHRTGSKSYSQISYENTDPETQEEPNDLQLLALAYCPNGQWIDTEKERVYDEAKKRIAEIEAEECRLLSAEEQDEIYQSIVGSKPNYVRGRGYMAKPPTFAERVRDEVSCEIQTLKKKLEEERAEREAERVVERAEREAERVKRKEERVADRAESDARLEALREEFMAIFANQSQVYKLVKFMQMSCLMVCL</sequence>
<dbReference type="PANTHER" id="PTHR48258">
    <property type="entry name" value="DUF4218 DOMAIN-CONTAINING PROTEIN-RELATED"/>
    <property type="match status" value="1"/>
</dbReference>
<keyword evidence="1" id="KW-0175">Coiled coil</keyword>
<evidence type="ECO:0000259" key="5">
    <source>
        <dbReference type="Pfam" id="PF13963"/>
    </source>
</evidence>
<dbReference type="InterPro" id="IPR025452">
    <property type="entry name" value="DUF4218"/>
</dbReference>
<accession>A0A2N9GF46</accession>
<feature type="domain" description="Transposase-associated" evidence="5">
    <location>
        <begin position="5"/>
        <end position="78"/>
    </location>
</feature>
<feature type="compositionally biased region" description="Polar residues" evidence="2">
    <location>
        <begin position="908"/>
        <end position="918"/>
    </location>
</feature>
<dbReference type="Pfam" id="PF13963">
    <property type="entry name" value="Transpos_assoc"/>
    <property type="match status" value="1"/>
</dbReference>
<dbReference type="InterPro" id="IPR029480">
    <property type="entry name" value="Transpos_assoc"/>
</dbReference>
<evidence type="ECO:0000256" key="2">
    <source>
        <dbReference type="SAM" id="MobiDB-lite"/>
    </source>
</evidence>